<proteinExistence type="predicted"/>
<protein>
    <recommendedName>
        <fullName evidence="3">Lipoprotein</fullName>
    </recommendedName>
</protein>
<dbReference type="EMBL" id="BRXS01000011">
    <property type="protein sequence ID" value="GLC28534.1"/>
    <property type="molecule type" value="Genomic_DNA"/>
</dbReference>
<sequence>MQRSLLVYAIGLVMIAACNDAGRTLTSPSASPSLARDGSGGNPHFIYADASLSNDGVGHVAWKEAGLSSGSAIDYRASADGQATYACINGGAKNPNAANKRTINAQVTAEGTFVVKNGNVVASLDFGVPGPGDFECPSGQRRVLADVAYSNIQLDDLTTPLSADVDPTSLGPLVLIDLSGL</sequence>
<name>A0AA37Q8H7_9BACT</name>
<evidence type="ECO:0008006" key="3">
    <source>
        <dbReference type="Google" id="ProtNLM"/>
    </source>
</evidence>
<keyword evidence="2" id="KW-1185">Reference proteome</keyword>
<dbReference type="AlphaFoldDB" id="A0AA37Q8H7"/>
<gene>
    <name evidence="1" type="ORF">rosag_50470</name>
</gene>
<dbReference type="RefSeq" id="WP_284352931.1">
    <property type="nucleotide sequence ID" value="NZ_BRXS01000011.1"/>
</dbReference>
<organism evidence="1 2">
    <name type="scientific">Roseisolibacter agri</name>
    <dbReference type="NCBI Taxonomy" id="2014610"/>
    <lineage>
        <taxon>Bacteria</taxon>
        <taxon>Pseudomonadati</taxon>
        <taxon>Gemmatimonadota</taxon>
        <taxon>Gemmatimonadia</taxon>
        <taxon>Gemmatimonadales</taxon>
        <taxon>Gemmatimonadaceae</taxon>
        <taxon>Roseisolibacter</taxon>
    </lineage>
</organism>
<evidence type="ECO:0000313" key="1">
    <source>
        <dbReference type="EMBL" id="GLC28534.1"/>
    </source>
</evidence>
<reference evidence="1" key="1">
    <citation type="submission" date="2022-08" db="EMBL/GenBank/DDBJ databases">
        <title>Draft genome sequencing of Roseisolibacter agri AW1220.</title>
        <authorList>
            <person name="Tobiishi Y."/>
            <person name="Tonouchi A."/>
        </authorList>
    </citation>
    <scope>NUCLEOTIDE SEQUENCE</scope>
    <source>
        <strain evidence="1">AW1220</strain>
    </source>
</reference>
<dbReference type="Proteomes" id="UP001161325">
    <property type="component" value="Unassembled WGS sequence"/>
</dbReference>
<evidence type="ECO:0000313" key="2">
    <source>
        <dbReference type="Proteomes" id="UP001161325"/>
    </source>
</evidence>
<accession>A0AA37Q8H7</accession>
<dbReference type="PROSITE" id="PS51257">
    <property type="entry name" value="PROKAR_LIPOPROTEIN"/>
    <property type="match status" value="1"/>
</dbReference>
<comment type="caution">
    <text evidence="1">The sequence shown here is derived from an EMBL/GenBank/DDBJ whole genome shotgun (WGS) entry which is preliminary data.</text>
</comment>